<sequence length="534" mass="57677">MRLAPNAHVVSLENIARLYLELQADREYLVRESEKCYRARSMTANELRDVETALADMLTKKQALEDRLELLGERDELSRLLLGNLDEKVGTIGSESSAFEERIRQLKGAGVSKVVERALQERRQVHDRERASGSVLRERHQENIAPDGTPAAAPAAKAPPNRVRDGRAAAAADAPDAITRSNRSCLRTLYGHTGQVLAVDVSADGNTIASASADRTVRLWQVTGHGTDVLAVNRRETLHGHEGWVHAVALHASGTLAVSGSSDRTARLWRLLDADDLGTVNASSPAAPLPHSSRGRCVHAFRGAHRAAITAVQMDDTHLVTGSADHSAVCWDLASRRSILRLEEHLDAVRALQFWRYGLATASADGTVKMWDLRSGRCHRTLHAYDAPADDPANAAGVAVTSLQFDETRLVTGGTDECVRVWDLRSAKCTSVVETGARVNAVRFDATRLYAGCADQVIRAYDLAELCQWEGPTSSPLRRCLFGHTGAVQALALGACGLVSGAADQTVRVWSAGGVSESRSPPSPLPPLDFRGGK</sequence>
<dbReference type="Pfam" id="PF00400">
    <property type="entry name" value="WD40"/>
    <property type="match status" value="6"/>
</dbReference>
<dbReference type="InterPro" id="IPR001680">
    <property type="entry name" value="WD40_rpt"/>
</dbReference>
<gene>
    <name evidence="6" type="ORF">CDCA_CDCA09G2685</name>
</gene>
<feature type="repeat" description="WD" evidence="3">
    <location>
        <begin position="400"/>
        <end position="432"/>
    </location>
</feature>
<evidence type="ECO:0000256" key="2">
    <source>
        <dbReference type="ARBA" id="ARBA00022737"/>
    </source>
</evidence>
<protein>
    <submittedName>
        <fullName evidence="6">Uncharacterized protein</fullName>
    </submittedName>
</protein>
<dbReference type="InterPro" id="IPR019775">
    <property type="entry name" value="WD40_repeat_CS"/>
</dbReference>
<dbReference type="GO" id="GO:1990234">
    <property type="term" value="C:transferase complex"/>
    <property type="evidence" value="ECO:0007669"/>
    <property type="project" value="UniProtKB-ARBA"/>
</dbReference>
<dbReference type="InterPro" id="IPR036322">
    <property type="entry name" value="WD40_repeat_dom_sf"/>
</dbReference>
<feature type="repeat" description="WD" evidence="3">
    <location>
        <begin position="302"/>
        <end position="341"/>
    </location>
</feature>
<reference evidence="6 7" key="1">
    <citation type="submission" date="2022-07" db="EMBL/GenBank/DDBJ databases">
        <title>Genome-wide signatures of adaptation to extreme environments.</title>
        <authorList>
            <person name="Cho C.H."/>
            <person name="Yoon H.S."/>
        </authorList>
    </citation>
    <scope>NUCLEOTIDE SEQUENCE [LARGE SCALE GENOMIC DNA]</scope>
    <source>
        <strain evidence="6 7">DBV 063 E5</strain>
    </source>
</reference>
<feature type="repeat" description="WD" evidence="3">
    <location>
        <begin position="238"/>
        <end position="279"/>
    </location>
</feature>
<dbReference type="CDD" id="cd00200">
    <property type="entry name" value="WD40"/>
    <property type="match status" value="1"/>
</dbReference>
<feature type="compositionally biased region" description="Low complexity" evidence="5">
    <location>
        <begin position="145"/>
        <end position="160"/>
    </location>
</feature>
<keyword evidence="1 3" id="KW-0853">WD repeat</keyword>
<dbReference type="AlphaFoldDB" id="A0AAV9IWG4"/>
<feature type="coiled-coil region" evidence="4">
    <location>
        <begin position="47"/>
        <end position="74"/>
    </location>
</feature>
<keyword evidence="4" id="KW-0175">Coiled coil</keyword>
<dbReference type="Gene3D" id="2.130.10.10">
    <property type="entry name" value="YVTN repeat-like/Quinoprotein amine dehydrogenase"/>
    <property type="match status" value="4"/>
</dbReference>
<evidence type="ECO:0000256" key="3">
    <source>
        <dbReference type="PROSITE-ProRule" id="PRU00221"/>
    </source>
</evidence>
<dbReference type="SUPFAM" id="SSF50978">
    <property type="entry name" value="WD40 repeat-like"/>
    <property type="match status" value="1"/>
</dbReference>
<evidence type="ECO:0000313" key="7">
    <source>
        <dbReference type="Proteomes" id="UP001301350"/>
    </source>
</evidence>
<dbReference type="SMART" id="SM00320">
    <property type="entry name" value="WD40"/>
    <property type="match status" value="7"/>
</dbReference>
<evidence type="ECO:0000256" key="4">
    <source>
        <dbReference type="SAM" id="Coils"/>
    </source>
</evidence>
<dbReference type="PROSITE" id="PS50082">
    <property type="entry name" value="WD_REPEATS_2"/>
    <property type="match status" value="6"/>
</dbReference>
<keyword evidence="2" id="KW-0677">Repeat</keyword>
<accession>A0AAV9IWG4</accession>
<feature type="repeat" description="WD" evidence="3">
    <location>
        <begin position="481"/>
        <end position="511"/>
    </location>
</feature>
<dbReference type="PROSITE" id="PS00678">
    <property type="entry name" value="WD_REPEATS_1"/>
    <property type="match status" value="2"/>
</dbReference>
<dbReference type="PANTHER" id="PTHR22847">
    <property type="entry name" value="WD40 REPEAT PROTEIN"/>
    <property type="match status" value="1"/>
</dbReference>
<dbReference type="InterPro" id="IPR020472">
    <property type="entry name" value="WD40_PAC1"/>
</dbReference>
<dbReference type="Proteomes" id="UP001301350">
    <property type="component" value="Unassembled WGS sequence"/>
</dbReference>
<dbReference type="PANTHER" id="PTHR22847:SF637">
    <property type="entry name" value="WD REPEAT DOMAIN 5B"/>
    <property type="match status" value="1"/>
</dbReference>
<dbReference type="InterPro" id="IPR015943">
    <property type="entry name" value="WD40/YVTN_repeat-like_dom_sf"/>
</dbReference>
<evidence type="ECO:0000256" key="5">
    <source>
        <dbReference type="SAM" id="MobiDB-lite"/>
    </source>
</evidence>
<dbReference type="EMBL" id="JANCYW010000009">
    <property type="protein sequence ID" value="KAK4536660.1"/>
    <property type="molecule type" value="Genomic_DNA"/>
</dbReference>
<name>A0AAV9IWG4_CYACA</name>
<feature type="repeat" description="WD" evidence="3">
    <location>
        <begin position="342"/>
        <end position="381"/>
    </location>
</feature>
<keyword evidence="7" id="KW-1185">Reference proteome</keyword>
<feature type="region of interest" description="Disordered" evidence="5">
    <location>
        <begin position="512"/>
        <end position="534"/>
    </location>
</feature>
<feature type="region of interest" description="Disordered" evidence="5">
    <location>
        <begin position="141"/>
        <end position="175"/>
    </location>
</feature>
<dbReference type="PRINTS" id="PR00320">
    <property type="entry name" value="GPROTEINBRPT"/>
</dbReference>
<evidence type="ECO:0000256" key="1">
    <source>
        <dbReference type="ARBA" id="ARBA00022574"/>
    </source>
</evidence>
<feature type="repeat" description="WD" evidence="3">
    <location>
        <begin position="189"/>
        <end position="222"/>
    </location>
</feature>
<dbReference type="PROSITE" id="PS50294">
    <property type="entry name" value="WD_REPEATS_REGION"/>
    <property type="match status" value="3"/>
</dbReference>
<comment type="caution">
    <text evidence="6">The sequence shown here is derived from an EMBL/GenBank/DDBJ whole genome shotgun (WGS) entry which is preliminary data.</text>
</comment>
<evidence type="ECO:0000313" key="6">
    <source>
        <dbReference type="EMBL" id="KAK4536660.1"/>
    </source>
</evidence>
<proteinExistence type="predicted"/>
<organism evidence="6 7">
    <name type="scientific">Cyanidium caldarium</name>
    <name type="common">Red alga</name>
    <dbReference type="NCBI Taxonomy" id="2771"/>
    <lineage>
        <taxon>Eukaryota</taxon>
        <taxon>Rhodophyta</taxon>
        <taxon>Bangiophyceae</taxon>
        <taxon>Cyanidiales</taxon>
        <taxon>Cyanidiaceae</taxon>
        <taxon>Cyanidium</taxon>
    </lineage>
</organism>